<dbReference type="NCBIfam" id="TIGR02596">
    <property type="entry name" value="Verru_Chthon cassette protein D"/>
    <property type="match status" value="1"/>
</dbReference>
<dbReference type="EMBL" id="SOCA01000003">
    <property type="protein sequence ID" value="TDU71153.1"/>
    <property type="molecule type" value="Genomic_DNA"/>
</dbReference>
<keyword evidence="1" id="KW-0812">Transmembrane</keyword>
<keyword evidence="1" id="KW-0472">Membrane</keyword>
<feature type="transmembrane region" description="Helical" evidence="1">
    <location>
        <begin position="12"/>
        <end position="38"/>
    </location>
</feature>
<protein>
    <submittedName>
        <fullName evidence="2">Uncharacterized protein (TIGR02596 family)</fullName>
    </submittedName>
</protein>
<dbReference type="RefSeq" id="WP_133795332.1">
    <property type="nucleotide sequence ID" value="NZ_SOCA01000003.1"/>
</dbReference>
<keyword evidence="3" id="KW-1185">Reference proteome</keyword>
<keyword evidence="1" id="KW-1133">Transmembrane helix</keyword>
<name>A0A4V3FFK3_9BACT</name>
<dbReference type="AlphaFoldDB" id="A0A4V3FFK3"/>
<proteinExistence type="predicted"/>
<dbReference type="OrthoDB" id="191941at2"/>
<dbReference type="SUPFAM" id="SSF54523">
    <property type="entry name" value="Pili subunits"/>
    <property type="match status" value="1"/>
</dbReference>
<evidence type="ECO:0000313" key="3">
    <source>
        <dbReference type="Proteomes" id="UP000295662"/>
    </source>
</evidence>
<dbReference type="InterPro" id="IPR045584">
    <property type="entry name" value="Pilin-like"/>
</dbReference>
<dbReference type="InterPro" id="IPR019836">
    <property type="entry name" value="Verru/Chthon_D"/>
</dbReference>
<sequence>MRTSFSNRRSAAAFTLVEMLTVVGIISLLIALVTPTLLDVVRSTRLSSAGDALVNRISLAQQSAVSMSAEVEMRFYRYADTTADRPEDRSFYAYQVVQTLPNGLEKPLSDPYFMESGVIVSAQEQLSPLLQTTVPQAETVNGNYLFTPPGSASGGDVEYASLRFYPDGGMRVLTEAAVDNQDAEEVANAFTIPAFDLSFLIIVESSESQKTEPPKNYYCIQIDSYTGRTRVYRP</sequence>
<comment type="caution">
    <text evidence="2">The sequence shown here is derived from an EMBL/GenBank/DDBJ whole genome shotgun (WGS) entry which is preliminary data.</text>
</comment>
<gene>
    <name evidence="2" type="ORF">EI77_02272</name>
</gene>
<dbReference type="Gene3D" id="3.30.700.10">
    <property type="entry name" value="Glycoprotein, Type 4 Pilin"/>
    <property type="match status" value="1"/>
</dbReference>
<accession>A0A4V3FFK3</accession>
<organism evidence="2 3">
    <name type="scientific">Prosthecobacter fusiformis</name>
    <dbReference type="NCBI Taxonomy" id="48464"/>
    <lineage>
        <taxon>Bacteria</taxon>
        <taxon>Pseudomonadati</taxon>
        <taxon>Verrucomicrobiota</taxon>
        <taxon>Verrucomicrobiia</taxon>
        <taxon>Verrucomicrobiales</taxon>
        <taxon>Verrucomicrobiaceae</taxon>
        <taxon>Prosthecobacter</taxon>
    </lineage>
</organism>
<reference evidence="2 3" key="1">
    <citation type="submission" date="2019-03" db="EMBL/GenBank/DDBJ databases">
        <title>Genomic Encyclopedia of Archaeal and Bacterial Type Strains, Phase II (KMG-II): from individual species to whole genera.</title>
        <authorList>
            <person name="Goeker M."/>
        </authorList>
    </citation>
    <scope>NUCLEOTIDE SEQUENCE [LARGE SCALE GENOMIC DNA]</scope>
    <source>
        <strain evidence="2 3">ATCC 25309</strain>
    </source>
</reference>
<dbReference type="Proteomes" id="UP000295662">
    <property type="component" value="Unassembled WGS sequence"/>
</dbReference>
<evidence type="ECO:0000256" key="1">
    <source>
        <dbReference type="SAM" id="Phobius"/>
    </source>
</evidence>
<evidence type="ECO:0000313" key="2">
    <source>
        <dbReference type="EMBL" id="TDU71153.1"/>
    </source>
</evidence>